<organism evidence="1">
    <name type="scientific">viral metagenome</name>
    <dbReference type="NCBI Taxonomy" id="1070528"/>
    <lineage>
        <taxon>unclassified sequences</taxon>
        <taxon>metagenomes</taxon>
        <taxon>organismal metagenomes</taxon>
    </lineage>
</organism>
<proteinExistence type="predicted"/>
<evidence type="ECO:0000313" key="1">
    <source>
        <dbReference type="EMBL" id="QHT14491.1"/>
    </source>
</evidence>
<evidence type="ECO:0008006" key="2">
    <source>
        <dbReference type="Google" id="ProtNLM"/>
    </source>
</evidence>
<dbReference type="EMBL" id="MN739586">
    <property type="protein sequence ID" value="QHT14491.1"/>
    <property type="molecule type" value="Genomic_DNA"/>
</dbReference>
<accession>A0A6C0DDL3</accession>
<name>A0A6C0DDL3_9ZZZZ</name>
<sequence length="254" mass="29021">MLEIILILGIIFIILTFFYKQAVCEFRLNQIEWKQRDTLRTVLSEKIPLVLRGIPTATFWTHDDVMTRPCFQNLSIFQEMTLVEWLSQSNSGSVCPWKDAQAETIAATSGIRVWSKKWLDPSLLSPFLKFWMTPRYHCWAGTVGLRKTFASWTCLFPVDGEILVSILPETAESALPADWVGRVPTDITAKDTPFLPDLKYIDIVLRPGNALFMPPHWFVSWRSLDAKGVCPMTCTISYHTPISLLAYHCSPFTT</sequence>
<dbReference type="AlphaFoldDB" id="A0A6C0DDL3"/>
<reference evidence="1" key="1">
    <citation type="journal article" date="2020" name="Nature">
        <title>Giant virus diversity and host interactions through global metagenomics.</title>
        <authorList>
            <person name="Schulz F."/>
            <person name="Roux S."/>
            <person name="Paez-Espino D."/>
            <person name="Jungbluth S."/>
            <person name="Walsh D.A."/>
            <person name="Denef V.J."/>
            <person name="McMahon K.D."/>
            <person name="Konstantinidis K.T."/>
            <person name="Eloe-Fadrosh E.A."/>
            <person name="Kyrpides N.C."/>
            <person name="Woyke T."/>
        </authorList>
    </citation>
    <scope>NUCLEOTIDE SEQUENCE</scope>
    <source>
        <strain evidence="1">GVMAG-M-3300023174-141</strain>
    </source>
</reference>
<protein>
    <recommendedName>
        <fullName evidence="2">Cupin-like domain-containing protein</fullName>
    </recommendedName>
</protein>